<evidence type="ECO:0000313" key="1">
    <source>
        <dbReference type="EMBL" id="GAF01943.1"/>
    </source>
</evidence>
<proteinExistence type="predicted"/>
<name>W7Y2Y3_9BACT</name>
<accession>W7Y2Y3</accession>
<dbReference type="Gene3D" id="2.60.40.1930">
    <property type="match status" value="1"/>
</dbReference>
<sequence>MYYLFTCILFFVSLFIYGQENIVLSRLYNEKLKGLPVKQRLFLHLNKTKYRDTDTIWFKGYSVQGPLQQASDISQTMIVALLNSKKEVVKSSQFLIFDGTAEGQIPISSSVGEGKFELVAYGSNMLNQPLDYMFRTSIEVVASKKNKYNFSFGFNRAFYKPDDQVEMQVFTYDKYYQPYQNMDFKYSIFDGDYKLDGGKMKSNDQGLSFLHFSYPSQQRSNLPLTIQFQTISAETPYRENTYALSLQQAIDVQLLPEGGDLVAGLMQIVAFRSVDDHGVPIDISGDIIDSQGTIVTSFNTAHQGMGKFMMIPNVGEKYRMLIKNPLDCAQKIEFPVVLEKGFALSYLGSQNENVIFKVAKNFDGVVDVTAVWQMDGFVLGTQSIKLDNEKMFSFSKKDLPNGIAKLTLFDKGGEPFAERLIFISPKSNAKVDLHLNAKTMVARGKGVVDLRVMSKDSLPVKANLSLAVTHISEGIHSFLPIPDIRDYCIFRSELSSAVYHPEQYFDVKVNEKLNEYRSDLLMLTHGWRKFNWYYELCHKLKADYAYYNYDLYRGMVTKGKKGVPYAPIDVLSLGRSITMSESKTDENGRFWIKPEFSEKLSPSIIISAERNNELSRVKISMEDKELEKRDSVVQFFYDELLPHVHRHKVDLYEKPGKTDSLFKLWDTKYIAEIFVMGNRSRNRLEESLRKYSAGSTYLLTEDDLGGELLDMESLVNQLGAGLYIENDRVIKPSGGKYISIPIVLNEIQLNDATFSEIAFLSSDLIEGIAYVKGGVVSSELDGAQDGALMIWTKKGSNVNVEAKEKRNKFTSNRYGRVYKYYSPKYSIKDEINSPVPDNRITVLWENNLKTDSCGRATIEFYNGDVKGRYLVNVQGVSDKEGLIFEEANFVVR</sequence>
<protein>
    <submittedName>
        <fullName evidence="1">MG2 domain protein</fullName>
    </submittedName>
</protein>
<reference evidence="1 2" key="1">
    <citation type="journal article" date="2014" name="Genome Announc.">
        <title>Draft Genome Sequence of Cytophaga fermentans JCM 21142T, a Facultative Anaerobe Isolated from Marine Mud.</title>
        <authorList>
            <person name="Starns D."/>
            <person name="Oshima K."/>
            <person name="Suda W."/>
            <person name="Iino T."/>
            <person name="Yuki M."/>
            <person name="Inoue J."/>
            <person name="Kitamura K."/>
            <person name="Iida T."/>
            <person name="Darby A."/>
            <person name="Hattori M."/>
            <person name="Ohkuma M."/>
        </authorList>
    </citation>
    <scope>NUCLEOTIDE SEQUENCE [LARGE SCALE GENOMIC DNA]</scope>
    <source>
        <strain evidence="1 2">JCM 21142</strain>
    </source>
</reference>
<keyword evidence="2" id="KW-1185">Reference proteome</keyword>
<dbReference type="Proteomes" id="UP000019402">
    <property type="component" value="Unassembled WGS sequence"/>
</dbReference>
<dbReference type="EMBL" id="BAMD01000004">
    <property type="protein sequence ID" value="GAF01943.1"/>
    <property type="molecule type" value="Genomic_DNA"/>
</dbReference>
<dbReference type="OrthoDB" id="679547at2"/>
<gene>
    <name evidence="1" type="ORF">JCM21142_1566</name>
</gene>
<organism evidence="1 2">
    <name type="scientific">Saccharicrinis fermentans DSM 9555 = JCM 21142</name>
    <dbReference type="NCBI Taxonomy" id="869213"/>
    <lineage>
        <taxon>Bacteria</taxon>
        <taxon>Pseudomonadati</taxon>
        <taxon>Bacteroidota</taxon>
        <taxon>Bacteroidia</taxon>
        <taxon>Marinilabiliales</taxon>
        <taxon>Marinilabiliaceae</taxon>
        <taxon>Saccharicrinis</taxon>
    </lineage>
</organism>
<dbReference type="AlphaFoldDB" id="W7Y2Y3"/>
<dbReference type="eggNOG" id="COG1629">
    <property type="taxonomic scope" value="Bacteria"/>
</dbReference>
<evidence type="ECO:0000313" key="2">
    <source>
        <dbReference type="Proteomes" id="UP000019402"/>
    </source>
</evidence>
<comment type="caution">
    <text evidence="1">The sequence shown here is derived from an EMBL/GenBank/DDBJ whole genome shotgun (WGS) entry which is preliminary data.</text>
</comment>
<dbReference type="STRING" id="869213.GCA_000517085_01531"/>
<dbReference type="RefSeq" id="WP_027471336.1">
    <property type="nucleotide sequence ID" value="NZ_BAMD01000004.1"/>
</dbReference>